<gene>
    <name evidence="1" type="ORF">AAND1436_LOCUS8071</name>
</gene>
<reference evidence="1" key="1">
    <citation type="submission" date="2021-01" db="EMBL/GenBank/DDBJ databases">
        <authorList>
            <person name="Corre E."/>
            <person name="Pelletier E."/>
            <person name="Niang G."/>
            <person name="Scheremetjew M."/>
            <person name="Finn R."/>
            <person name="Kale V."/>
            <person name="Holt S."/>
            <person name="Cochrane G."/>
            <person name="Meng A."/>
            <person name="Brown T."/>
            <person name="Cohen L."/>
        </authorList>
    </citation>
    <scope>NUCLEOTIDE SEQUENCE</scope>
    <source>
        <strain evidence="1">CCMP2222</strain>
    </source>
</reference>
<protein>
    <submittedName>
        <fullName evidence="1">Uncharacterized protein</fullName>
    </submittedName>
</protein>
<sequence length="105" mass="12124">MIHAELRGQALAHLHHGALRPRVGRVEHAVEMPDLFFGGLHEELEGAQVLDFQPVDDVHGRSSDCQTPGRRNDRPMHLLQLFDLLRCLKTIYKCWRQCRVFLETS</sequence>
<dbReference type="AlphaFoldDB" id="A0A7S2B0C5"/>
<proteinExistence type="predicted"/>
<organism evidence="1">
    <name type="scientific">Alexandrium andersonii</name>
    <dbReference type="NCBI Taxonomy" id="327968"/>
    <lineage>
        <taxon>Eukaryota</taxon>
        <taxon>Sar</taxon>
        <taxon>Alveolata</taxon>
        <taxon>Dinophyceae</taxon>
        <taxon>Gonyaulacales</taxon>
        <taxon>Pyrocystaceae</taxon>
        <taxon>Alexandrium</taxon>
    </lineage>
</organism>
<accession>A0A7S2B0C5</accession>
<evidence type="ECO:0000313" key="1">
    <source>
        <dbReference type="EMBL" id="CAD9382457.1"/>
    </source>
</evidence>
<dbReference type="EMBL" id="HBGQ01016259">
    <property type="protein sequence ID" value="CAD9382457.1"/>
    <property type="molecule type" value="Transcribed_RNA"/>
</dbReference>
<name>A0A7S2B0C5_9DINO</name>